<dbReference type="EMBL" id="SOGN01000027">
    <property type="protein sequence ID" value="TFC82083.1"/>
    <property type="molecule type" value="Genomic_DNA"/>
</dbReference>
<dbReference type="RefSeq" id="WP_134369343.1">
    <property type="nucleotide sequence ID" value="NZ_SOGN01000027.1"/>
</dbReference>
<keyword evidence="2" id="KW-1185">Reference proteome</keyword>
<dbReference type="InterPro" id="IPR032584">
    <property type="entry name" value="DUF4913"/>
</dbReference>
<evidence type="ECO:0000313" key="1">
    <source>
        <dbReference type="EMBL" id="TFC82083.1"/>
    </source>
</evidence>
<comment type="caution">
    <text evidence="1">The sequence shown here is derived from an EMBL/GenBank/DDBJ whole genome shotgun (WGS) entry which is preliminary data.</text>
</comment>
<dbReference type="Proteomes" id="UP000298433">
    <property type="component" value="Unassembled WGS sequence"/>
</dbReference>
<dbReference type="AlphaFoldDB" id="A0A4R8XTC9"/>
<protein>
    <submittedName>
        <fullName evidence="1">DUF4913 domain-containing protein</fullName>
    </submittedName>
</protein>
<proteinExistence type="predicted"/>
<accession>A0A4R8XTC9</accession>
<evidence type="ECO:0000313" key="2">
    <source>
        <dbReference type="Proteomes" id="UP000298433"/>
    </source>
</evidence>
<reference evidence="1 2" key="1">
    <citation type="submission" date="2019-03" db="EMBL/GenBank/DDBJ databases">
        <title>Genomics of glacier-inhabiting Cryobacterium strains.</title>
        <authorList>
            <person name="Liu Q."/>
            <person name="Xin Y.-H."/>
        </authorList>
    </citation>
    <scope>NUCLEOTIDE SEQUENCE [LARGE SCALE GENOMIC DNA]</scope>
    <source>
        <strain evidence="1 2">TMT2-48-2</strain>
    </source>
</reference>
<gene>
    <name evidence="1" type="ORF">E3T23_05245</name>
</gene>
<sequence>MAERDDHDSTNDEEDAVDVRQMFLDWLTGHLATVEVVGTKPTPWCTQWWLHPEVVARFKALWQASMQADASVMDGDAGAVSSWWINHWDRHAAIIFDKGNGPFRDCDPDQGHLYRRKDTTARIVPASMPPDDVEL</sequence>
<name>A0A4R8XTC9_9MICO</name>
<dbReference type="Pfam" id="PF16259">
    <property type="entry name" value="DUF4913"/>
    <property type="match status" value="1"/>
</dbReference>
<organism evidence="1 2">
    <name type="scientific">Cryobacterium cheniae</name>
    <dbReference type="NCBI Taxonomy" id="1259262"/>
    <lineage>
        <taxon>Bacteria</taxon>
        <taxon>Bacillati</taxon>
        <taxon>Actinomycetota</taxon>
        <taxon>Actinomycetes</taxon>
        <taxon>Micrococcales</taxon>
        <taxon>Microbacteriaceae</taxon>
        <taxon>Cryobacterium</taxon>
    </lineage>
</organism>
<dbReference type="OrthoDB" id="4570343at2"/>